<feature type="coiled-coil region" evidence="9">
    <location>
        <begin position="176"/>
        <end position="217"/>
    </location>
</feature>
<evidence type="ECO:0000256" key="4">
    <source>
        <dbReference type="ARBA" id="ARBA00022776"/>
    </source>
</evidence>
<dbReference type="InterPro" id="IPR024704">
    <property type="entry name" value="SMC"/>
</dbReference>
<dbReference type="SUPFAM" id="SSF52540">
    <property type="entry name" value="P-loop containing nucleoside triphosphate hydrolases"/>
    <property type="match status" value="1"/>
</dbReference>
<gene>
    <name evidence="12" type="ORF">TM35_000281170</name>
</gene>
<evidence type="ECO:0000256" key="2">
    <source>
        <dbReference type="ARBA" id="ARBA00005917"/>
    </source>
</evidence>
<dbReference type="OrthoDB" id="431497at2759"/>
<protein>
    <recommendedName>
        <fullName evidence="8">Structural maintenance of chromosomes protein</fullName>
    </recommendedName>
</protein>
<dbReference type="Gene3D" id="3.40.50.300">
    <property type="entry name" value="P-loop containing nucleotide triphosphate hydrolases"/>
    <property type="match status" value="2"/>
</dbReference>
<dbReference type="PANTHER" id="PTHR43977">
    <property type="entry name" value="STRUCTURAL MAINTENANCE OF CHROMOSOMES PROTEIN 3"/>
    <property type="match status" value="1"/>
</dbReference>
<dbReference type="Pfam" id="PF06470">
    <property type="entry name" value="SMC_hinge"/>
    <property type="match status" value="1"/>
</dbReference>
<evidence type="ECO:0000256" key="8">
    <source>
        <dbReference type="PIRNR" id="PIRNR005719"/>
    </source>
</evidence>
<dbReference type="InterPro" id="IPR027417">
    <property type="entry name" value="P-loop_NTPase"/>
</dbReference>
<sequence length="1200" mass="137289">MHIKNILISGFRSYREQSFQTELSPKNNVIVGKNGSGKSNFFAAVQFVLSEKYSVLTAAERKELFHVGSGRPALSIFVEIIFDNSDGRLIIPGRTEEKEVRIRRTVGLKQDEFRVNDRRFTATEVKQLLESAGFSASNPYYIVEQGKIVALANMTDEERCNLIKEVAGTGVYEARRKESEEILEETSLKYKKIEESIAELQERLSELETESAELKSFQEVEKERKCIEYCIFALELSNAKECLIKLDEKRNEFLSTLNKNRDDDINIKNAIESSEAHIRNCAIRIAQLEEEMRLLENEAASLNGKKAIAQLDAADATNAISRNEKERVALQKEEKQLEKNILKVKSDLDIKQGKLASQQKTMEKKSEELAVLEAKLESLLAKRGRRKLFKNKGERDKWLTSEIERNRNIIDAHKKEVLRLKNNIDDVGKQIREEERQQKEREEITKKVESKMADHETQRVKAIKLRNTLNIERRNLWQKVNEQESVLQRIQDEYNRSKHQLERAVRHDIRQGLQSVKEVLNEIGDERLRKAVHGQLIELIDVSKGYEVAAEVTAGNALFNIVVDSFEVSAILLEQINIRKKPGRISFFPLDTCKSVPMRFDSKDGCTSLMDHISCDEKFKGIVAEVFGRTAVVSSIEDGAKAVKQYNCDTVTLEGDQIGRKGGITGGYLETRNMKLSAFKNEKILSSKHIKEKDILEKLCQEVAVIEQKITDVINEIESLKGEFSVAENEADADLRDVRLHNERKARLEKQKDQLISAQKGLEKNILDAENALSVLQQDIKDEFVSRWGEEEEAQLELLMNDVDKGRQDVSSLQLQSVQLATEVGLLDDTLQNLTRRMNIVHDRLRELGWVKTNNQTLAKEQVNVDEECSLVFKRLDAVKQLIDEVTKDKADTEVKLENLKSKRLKTSRSVQERRDDDERSQIQRTLLVQRRDDALEKIRKLGVIPKDAERYSGQSLGMLMHRLKENNEKIKKYAHVNRKAVDQYSSLLETKNDLVAQGEILQNELKSIHELMDHLDKKKDEAVERTYKQIQYQFEEVFKELVATEDSHGELQLVRSSLKKEAGEDPYIAARIRVSFGLGTAITDLAQLSGGQKSLVALALIFAIQRCDPAPFYLFDEIDAALDAEYRSSVAKLLRKESENSQFITATFKTEMLEAADQVLGVFFHNKVSRIQVISLEEGVKLLKQAALEERKRARESEE</sequence>
<name>A0A1X0NP62_9TRYP</name>
<feature type="region of interest" description="Disordered" evidence="10">
    <location>
        <begin position="435"/>
        <end position="455"/>
    </location>
</feature>
<dbReference type="Proteomes" id="UP000192257">
    <property type="component" value="Unassembled WGS sequence"/>
</dbReference>
<evidence type="ECO:0000256" key="3">
    <source>
        <dbReference type="ARBA" id="ARBA00022618"/>
    </source>
</evidence>
<dbReference type="GO" id="GO:0005524">
    <property type="term" value="F:ATP binding"/>
    <property type="evidence" value="ECO:0007669"/>
    <property type="project" value="InterPro"/>
</dbReference>
<dbReference type="Gene3D" id="1.20.1060.20">
    <property type="match status" value="1"/>
</dbReference>
<evidence type="ECO:0000256" key="1">
    <source>
        <dbReference type="ARBA" id="ARBA00004123"/>
    </source>
</evidence>
<evidence type="ECO:0000256" key="6">
    <source>
        <dbReference type="ARBA" id="ARBA00023242"/>
    </source>
</evidence>
<evidence type="ECO:0000256" key="5">
    <source>
        <dbReference type="ARBA" id="ARBA00023054"/>
    </source>
</evidence>
<evidence type="ECO:0000256" key="9">
    <source>
        <dbReference type="SAM" id="Coils"/>
    </source>
</evidence>
<keyword evidence="3" id="KW-0132">Cell division</keyword>
<proteinExistence type="inferred from homology"/>
<keyword evidence="6 8" id="KW-0539">Nucleus</keyword>
<dbReference type="GO" id="GO:0051301">
    <property type="term" value="P:cell division"/>
    <property type="evidence" value="ECO:0007669"/>
    <property type="project" value="UniProtKB-KW"/>
</dbReference>
<dbReference type="GO" id="GO:0016887">
    <property type="term" value="F:ATP hydrolysis activity"/>
    <property type="evidence" value="ECO:0007669"/>
    <property type="project" value="InterPro"/>
</dbReference>
<dbReference type="PIRSF" id="PIRSF005719">
    <property type="entry name" value="SMC"/>
    <property type="match status" value="1"/>
</dbReference>
<dbReference type="VEuPathDB" id="TriTrypDB:TM35_000281170"/>
<dbReference type="CDD" id="cd03272">
    <property type="entry name" value="ABC_SMC3_euk"/>
    <property type="match status" value="1"/>
</dbReference>
<evidence type="ECO:0000256" key="10">
    <source>
        <dbReference type="SAM" id="MobiDB-lite"/>
    </source>
</evidence>
<feature type="coiled-coil region" evidence="9">
    <location>
        <begin position="696"/>
        <end position="779"/>
    </location>
</feature>
<accession>A0A1X0NP62</accession>
<comment type="subcellular location">
    <subcellularLocation>
        <location evidence="1 8">Nucleus</location>
    </subcellularLocation>
</comment>
<dbReference type="GO" id="GO:0005634">
    <property type="term" value="C:nucleus"/>
    <property type="evidence" value="ECO:0007669"/>
    <property type="project" value="UniProtKB-SubCell"/>
</dbReference>
<feature type="domain" description="SMC hinge" evidence="11">
    <location>
        <begin position="530"/>
        <end position="643"/>
    </location>
</feature>
<feature type="coiled-coil region" evidence="9">
    <location>
        <begin position="876"/>
        <end position="903"/>
    </location>
</feature>
<dbReference type="Gene3D" id="3.30.70.1620">
    <property type="match status" value="1"/>
</dbReference>
<dbReference type="GeneID" id="39987928"/>
<evidence type="ECO:0000313" key="12">
    <source>
        <dbReference type="EMBL" id="ORC86401.1"/>
    </source>
</evidence>
<keyword evidence="5 9" id="KW-0175">Coiled coil</keyword>
<reference evidence="12 13" key="1">
    <citation type="submission" date="2017-03" db="EMBL/GenBank/DDBJ databases">
        <title>An alternative strategy for trypanosome survival in the mammalian bloodstream revealed through genome and transcriptome analysis of the ubiquitous bovine parasite Trypanosoma (Megatrypanum) theileri.</title>
        <authorList>
            <person name="Kelly S."/>
            <person name="Ivens A."/>
            <person name="Mott A."/>
            <person name="O'Neill E."/>
            <person name="Emms D."/>
            <person name="Macleod O."/>
            <person name="Voorheis P."/>
            <person name="Matthews J."/>
            <person name="Matthews K."/>
            <person name="Carrington M."/>
        </authorList>
    </citation>
    <scope>NUCLEOTIDE SEQUENCE [LARGE SCALE GENOMIC DNA]</scope>
    <source>
        <strain evidence="12">Edinburgh</strain>
    </source>
</reference>
<comment type="caution">
    <text evidence="12">The sequence shown here is derived from an EMBL/GenBank/DDBJ whole genome shotgun (WGS) entry which is preliminary data.</text>
</comment>
<evidence type="ECO:0000259" key="11">
    <source>
        <dbReference type="SMART" id="SM00968"/>
    </source>
</evidence>
<dbReference type="InterPro" id="IPR041741">
    <property type="entry name" value="SMC3_ABC_euk"/>
</dbReference>
<dbReference type="InterPro" id="IPR036277">
    <property type="entry name" value="SMC_hinge_sf"/>
</dbReference>
<dbReference type="GO" id="GO:0051276">
    <property type="term" value="P:chromosome organization"/>
    <property type="evidence" value="ECO:0007669"/>
    <property type="project" value="InterPro"/>
</dbReference>
<dbReference type="AlphaFoldDB" id="A0A1X0NP62"/>
<organism evidence="12 13">
    <name type="scientific">Trypanosoma theileri</name>
    <dbReference type="NCBI Taxonomy" id="67003"/>
    <lineage>
        <taxon>Eukaryota</taxon>
        <taxon>Discoba</taxon>
        <taxon>Euglenozoa</taxon>
        <taxon>Kinetoplastea</taxon>
        <taxon>Metakinetoplastina</taxon>
        <taxon>Trypanosomatida</taxon>
        <taxon>Trypanosomatidae</taxon>
        <taxon>Trypanosoma</taxon>
    </lineage>
</organism>
<evidence type="ECO:0000313" key="13">
    <source>
        <dbReference type="Proteomes" id="UP000192257"/>
    </source>
</evidence>
<dbReference type="SUPFAM" id="SSF75553">
    <property type="entry name" value="Smc hinge domain"/>
    <property type="match status" value="1"/>
</dbReference>
<evidence type="ECO:0000256" key="7">
    <source>
        <dbReference type="ARBA" id="ARBA00023306"/>
    </source>
</evidence>
<dbReference type="SMART" id="SM00968">
    <property type="entry name" value="SMC_hinge"/>
    <property type="match status" value="1"/>
</dbReference>
<dbReference type="STRING" id="67003.A0A1X0NP62"/>
<dbReference type="InterPro" id="IPR003395">
    <property type="entry name" value="RecF/RecN/SMC_N"/>
</dbReference>
<dbReference type="Pfam" id="PF02463">
    <property type="entry name" value="SMC_N"/>
    <property type="match status" value="1"/>
</dbReference>
<feature type="coiled-coil region" evidence="9">
    <location>
        <begin position="480"/>
        <end position="507"/>
    </location>
</feature>
<dbReference type="EMBL" id="NBCO01000028">
    <property type="protein sequence ID" value="ORC86401.1"/>
    <property type="molecule type" value="Genomic_DNA"/>
</dbReference>
<keyword evidence="4" id="KW-0498">Mitosis</keyword>
<comment type="similarity">
    <text evidence="2">Belongs to the SMC family. SMC3 subfamily.</text>
</comment>
<dbReference type="GO" id="GO:0005694">
    <property type="term" value="C:chromosome"/>
    <property type="evidence" value="ECO:0007669"/>
    <property type="project" value="InterPro"/>
</dbReference>
<dbReference type="RefSeq" id="XP_028880467.1">
    <property type="nucleotide sequence ID" value="XM_029028148.1"/>
</dbReference>
<dbReference type="InterPro" id="IPR010935">
    <property type="entry name" value="SMC_hinge"/>
</dbReference>
<keyword evidence="7" id="KW-0131">Cell cycle</keyword>
<keyword evidence="13" id="KW-1185">Reference proteome</keyword>